<organism evidence="2 3">
    <name type="scientific">Aquimarina aggregata</name>
    <dbReference type="NCBI Taxonomy" id="1642818"/>
    <lineage>
        <taxon>Bacteria</taxon>
        <taxon>Pseudomonadati</taxon>
        <taxon>Bacteroidota</taxon>
        <taxon>Flavobacteriia</taxon>
        <taxon>Flavobacteriales</taxon>
        <taxon>Flavobacteriaceae</taxon>
        <taxon>Aquimarina</taxon>
    </lineage>
</organism>
<feature type="transmembrane region" description="Helical" evidence="1">
    <location>
        <begin position="46"/>
        <end position="69"/>
    </location>
</feature>
<reference evidence="2 3" key="1">
    <citation type="submission" date="2016-01" db="EMBL/GenBank/DDBJ databases">
        <title>The draft genome sequence of Aquimarina sp. RZW4-3-2.</title>
        <authorList>
            <person name="Wang Y."/>
        </authorList>
    </citation>
    <scope>NUCLEOTIDE SEQUENCE [LARGE SCALE GENOMIC DNA]</scope>
    <source>
        <strain evidence="2 3">RZW4-3-2</strain>
    </source>
</reference>
<feature type="transmembrane region" description="Helical" evidence="1">
    <location>
        <begin position="12"/>
        <end position="34"/>
    </location>
</feature>
<evidence type="ECO:0000256" key="1">
    <source>
        <dbReference type="SAM" id="Phobius"/>
    </source>
</evidence>
<keyword evidence="1" id="KW-1133">Transmembrane helix</keyword>
<dbReference type="OrthoDB" id="655954at2"/>
<protein>
    <submittedName>
        <fullName evidence="2">Uncharacterized protein</fullName>
    </submittedName>
</protein>
<dbReference type="AlphaFoldDB" id="A0A162XNK3"/>
<name>A0A162XNK3_9FLAO</name>
<dbReference type="EMBL" id="LQRT01000046">
    <property type="protein sequence ID" value="KZS38716.1"/>
    <property type="molecule type" value="Genomic_DNA"/>
</dbReference>
<evidence type="ECO:0000313" key="2">
    <source>
        <dbReference type="EMBL" id="KZS38716.1"/>
    </source>
</evidence>
<dbReference type="Gene3D" id="3.30.1380.10">
    <property type="match status" value="1"/>
</dbReference>
<proteinExistence type="predicted"/>
<dbReference type="STRING" id="1642818.AWE51_14095"/>
<accession>A0A162XNK3</accession>
<dbReference type="RefSeq" id="WP_066318363.1">
    <property type="nucleotide sequence ID" value="NZ_CANLSS010000004.1"/>
</dbReference>
<dbReference type="InterPro" id="IPR009045">
    <property type="entry name" value="Zn_M74/Hedgehog-like"/>
</dbReference>
<keyword evidence="1" id="KW-0812">Transmembrane</keyword>
<sequence>MKKVLKIISPILLFGFLTVVTQIGGIIYLGSLLIAKKWKWDLKYKLLIIFTGFYLISTFFIIPFIAPFFGREKVKHHDSIKPTNYMTVLLNRNYVTPALNELLYQTEKELEGTGIQIHYLDANFPFFNKFPLPPHLSHNDGKKIDLSLIYETKTGKLTNKQKSISGYGVFESPKLNEYNQIDKCLKNGYFQYDYPKYVTFGKINKQLVFSKKGTYTLIKSILKNKNLGKIFIEPHLKNRMKLTHEKVRYHGCKAVRHDDHIHIQLK</sequence>
<dbReference type="Proteomes" id="UP000076715">
    <property type="component" value="Unassembled WGS sequence"/>
</dbReference>
<comment type="caution">
    <text evidence="2">The sequence shown here is derived from an EMBL/GenBank/DDBJ whole genome shotgun (WGS) entry which is preliminary data.</text>
</comment>
<evidence type="ECO:0000313" key="3">
    <source>
        <dbReference type="Proteomes" id="UP000076715"/>
    </source>
</evidence>
<keyword evidence="1" id="KW-0472">Membrane</keyword>
<gene>
    <name evidence="2" type="ORF">AWE51_14095</name>
</gene>
<keyword evidence="3" id="KW-1185">Reference proteome</keyword>